<evidence type="ECO:0000313" key="2">
    <source>
        <dbReference type="EMBL" id="NYD90658.1"/>
    </source>
</evidence>
<sequence>MRAVRDSQQTMQRIKVGVIGLVAVMLLIAVASAILGSATRERPIAAAGSAQADVVANIAMTNTGAAAAAAAGASGEPLAELGVAPSTSNSQAPR</sequence>
<keyword evidence="1" id="KW-1133">Transmembrane helix</keyword>
<keyword evidence="1" id="KW-0472">Membrane</keyword>
<evidence type="ECO:0000313" key="3">
    <source>
        <dbReference type="Proteomes" id="UP000517753"/>
    </source>
</evidence>
<feature type="transmembrane region" description="Helical" evidence="1">
    <location>
        <begin position="16"/>
        <end position="35"/>
    </location>
</feature>
<keyword evidence="1" id="KW-0812">Transmembrane</keyword>
<dbReference type="EMBL" id="JACCBY010000003">
    <property type="protein sequence ID" value="NYD90658.1"/>
    <property type="molecule type" value="Genomic_DNA"/>
</dbReference>
<accession>A0A7Y9FP02</accession>
<proteinExistence type="predicted"/>
<name>A0A7Y9FP02_9SPHN</name>
<organism evidence="2 3">
    <name type="scientific">Sphingomonas melonis</name>
    <dbReference type="NCBI Taxonomy" id="152682"/>
    <lineage>
        <taxon>Bacteria</taxon>
        <taxon>Pseudomonadati</taxon>
        <taxon>Pseudomonadota</taxon>
        <taxon>Alphaproteobacteria</taxon>
        <taxon>Sphingomonadales</taxon>
        <taxon>Sphingomonadaceae</taxon>
        <taxon>Sphingomonas</taxon>
    </lineage>
</organism>
<comment type="caution">
    <text evidence="2">The sequence shown here is derived from an EMBL/GenBank/DDBJ whole genome shotgun (WGS) entry which is preliminary data.</text>
</comment>
<dbReference type="Proteomes" id="UP000517753">
    <property type="component" value="Unassembled WGS sequence"/>
</dbReference>
<evidence type="ECO:0000256" key="1">
    <source>
        <dbReference type="SAM" id="Phobius"/>
    </source>
</evidence>
<dbReference type="AlphaFoldDB" id="A0A7Y9FP02"/>
<keyword evidence="3" id="KW-1185">Reference proteome</keyword>
<reference evidence="2 3" key="1">
    <citation type="submission" date="2020-08" db="EMBL/GenBank/DDBJ databases">
        <title>The Agave Microbiome: Exploring the role of microbial communities in plant adaptations to desert environments.</title>
        <authorList>
            <person name="Partida-Martinez L.P."/>
        </authorList>
    </citation>
    <scope>NUCLEOTIDE SEQUENCE [LARGE SCALE GENOMIC DNA]</scope>
    <source>
        <strain evidence="2 3">AS2.3</strain>
    </source>
</reference>
<gene>
    <name evidence="2" type="ORF">HD841_002455</name>
</gene>
<protein>
    <submittedName>
        <fullName evidence="2">Uncharacterized protein</fullName>
    </submittedName>
</protein>